<dbReference type="SUPFAM" id="SSF56091">
    <property type="entry name" value="DNA ligase/mRNA capping enzyme, catalytic domain"/>
    <property type="match status" value="1"/>
</dbReference>
<dbReference type="Pfam" id="PF01653">
    <property type="entry name" value="DNA_ligase_aden"/>
    <property type="match status" value="1"/>
</dbReference>
<dbReference type="Gene3D" id="6.20.10.30">
    <property type="match status" value="1"/>
</dbReference>
<dbReference type="FunFam" id="3.30.470.30:FF:000001">
    <property type="entry name" value="DNA ligase"/>
    <property type="match status" value="1"/>
</dbReference>
<evidence type="ECO:0000256" key="5">
    <source>
        <dbReference type="ARBA" id="ARBA00022723"/>
    </source>
</evidence>
<evidence type="ECO:0000256" key="1">
    <source>
        <dbReference type="ARBA" id="ARBA00012722"/>
    </source>
</evidence>
<dbReference type="HAMAP" id="MF_01588">
    <property type="entry name" value="DNA_ligase_A"/>
    <property type="match status" value="1"/>
</dbReference>
<keyword evidence="8 13" id="KW-0460">Magnesium</keyword>
<evidence type="ECO:0000313" key="17">
    <source>
        <dbReference type="Proteomes" id="UP000031774"/>
    </source>
</evidence>
<dbReference type="FunFam" id="1.10.287.610:FF:000002">
    <property type="entry name" value="DNA ligase"/>
    <property type="match status" value="1"/>
</dbReference>
<keyword evidence="5 13" id="KW-0479">Metal-binding</keyword>
<dbReference type="PROSITE" id="PS01055">
    <property type="entry name" value="DNA_LIGASE_N1"/>
    <property type="match status" value="1"/>
</dbReference>
<dbReference type="InterPro" id="IPR004149">
    <property type="entry name" value="Znf_DNAligase_C4"/>
</dbReference>
<organism evidence="16 17">
    <name type="scientific">Streptomyces vietnamensis</name>
    <dbReference type="NCBI Taxonomy" id="362257"/>
    <lineage>
        <taxon>Bacteria</taxon>
        <taxon>Bacillati</taxon>
        <taxon>Actinomycetota</taxon>
        <taxon>Actinomycetes</taxon>
        <taxon>Kitasatosporales</taxon>
        <taxon>Streptomycetaceae</taxon>
        <taxon>Streptomyces</taxon>
    </lineage>
</organism>
<feature type="binding site" evidence="13">
    <location>
        <position position="143"/>
    </location>
    <ligand>
        <name>NAD(+)</name>
        <dbReference type="ChEBI" id="CHEBI:57540"/>
    </ligand>
</feature>
<dbReference type="KEGG" id="svt:SVTN_26580"/>
<feature type="binding site" evidence="13">
    <location>
        <position position="417"/>
    </location>
    <ligand>
        <name>Zn(2+)</name>
        <dbReference type="ChEBI" id="CHEBI:29105"/>
    </ligand>
</feature>
<dbReference type="EC" id="6.5.1.2" evidence="1 13"/>
<evidence type="ECO:0000256" key="10">
    <source>
        <dbReference type="ARBA" id="ARBA00023204"/>
    </source>
</evidence>
<dbReference type="GO" id="GO:0005829">
    <property type="term" value="C:cytosol"/>
    <property type="evidence" value="ECO:0007669"/>
    <property type="project" value="TreeGrafter"/>
</dbReference>
<evidence type="ECO:0000256" key="8">
    <source>
        <dbReference type="ARBA" id="ARBA00022842"/>
    </source>
</evidence>
<dbReference type="CDD" id="cd00114">
    <property type="entry name" value="LIGANc"/>
    <property type="match status" value="1"/>
</dbReference>
<accession>A0A0B5I4B9</accession>
<keyword evidence="7 13" id="KW-0862">Zinc</keyword>
<dbReference type="Proteomes" id="UP000031774">
    <property type="component" value="Chromosome"/>
</dbReference>
<comment type="cofactor">
    <cofactor evidence="13">
        <name>Mg(2+)</name>
        <dbReference type="ChEBI" id="CHEBI:18420"/>
    </cofactor>
    <cofactor evidence="13">
        <name>Mn(2+)</name>
        <dbReference type="ChEBI" id="CHEBI:29035"/>
    </cofactor>
</comment>
<dbReference type="HOGENOM" id="CLU_007764_2_1_11"/>
<dbReference type="SUPFAM" id="SSF50249">
    <property type="entry name" value="Nucleic acid-binding proteins"/>
    <property type="match status" value="1"/>
</dbReference>
<feature type="binding site" evidence="13">
    <location>
        <position position="296"/>
    </location>
    <ligand>
        <name>NAD(+)</name>
        <dbReference type="ChEBI" id="CHEBI:57540"/>
    </ligand>
</feature>
<dbReference type="FunFam" id="3.40.50.10190:FF:000054">
    <property type="entry name" value="DNA ligase"/>
    <property type="match status" value="1"/>
</dbReference>
<dbReference type="Pfam" id="PF00533">
    <property type="entry name" value="BRCT"/>
    <property type="match status" value="1"/>
</dbReference>
<dbReference type="RefSeq" id="WP_041131367.1">
    <property type="nucleotide sequence ID" value="NZ_CP010407.1"/>
</dbReference>
<dbReference type="GO" id="GO:0006281">
    <property type="term" value="P:DNA repair"/>
    <property type="evidence" value="ECO:0007669"/>
    <property type="project" value="UniProtKB-KW"/>
</dbReference>
<dbReference type="InterPro" id="IPR010994">
    <property type="entry name" value="RuvA_2-like"/>
</dbReference>
<sequence length="726" mass="79964">MAVEQGALPVEAREKHAELAEQVEEHRFRYYVKDQPVISDGEFDKLLRALEALEEEYPELRTPDSPTQKVAGQYETEFTAVQHRERMLSLDNAFDEEELATWAERVARDVGTTDYHYLCELKVDGLAVNLTYEHGRLTRAATRGDGRTGEDITPNVRTIADIPERLRGDRIPDLVEIRGEVYFPMEAFEGLNARLVEAGDKPFANPRNAAAGSLRQKDPKVTASRPLHMVVHGIGAREGFEISRLSEAYELLREWGLPTARHNKVVDSLDGVREFIAYYGENRHSVEHEIDGVVVKLDEIPLQGRLGSTARAPRWAIAWKYAPEEVNTKLVDIKVGVGRTGRVTPYAQVEPVTVAGSEVEFATLHNQEVVKAKGVLIGDTVVLRKAGDVIPEILGPVADLRDGTEREFVMPAECPECGTALKPMKEGDIDLRCPNARTCPAQLRERLFFLAGRQCLDIENFGAVAAAALTRPLEPAEPPLVDEGDLFDLTIEQLLPIKAYVLDPDSGLPKRDPKTGEEKIVTVFANQKGEPKKNALAMLENIAAAKTRPLARFINGLSIRHVGPVAAEALAREFRSLERIEQASEEELAAVDGVGGIIAAAVKQWFSEEWHREIVRKWRAAGVSLEDEGAGEDEGPRPLEGLTVVVTGTLEKFTRDGAKESLQRLGAKVTGSVSKKTSFVVVGENPGSKYDKAMQLKVPVLDEEGFSVLLEQGPDAAREAAVPVAE</sequence>
<keyword evidence="4 13" id="KW-0235">DNA replication</keyword>
<proteinExistence type="inferred from homology"/>
<dbReference type="InterPro" id="IPR012340">
    <property type="entry name" value="NA-bd_OB-fold"/>
</dbReference>
<evidence type="ECO:0000256" key="3">
    <source>
        <dbReference type="ARBA" id="ARBA00022598"/>
    </source>
</evidence>
<dbReference type="InterPro" id="IPR013839">
    <property type="entry name" value="DNAligase_adenylation"/>
</dbReference>
<comment type="catalytic activity">
    <reaction evidence="11 13 14">
        <text>NAD(+) + (deoxyribonucleotide)n-3'-hydroxyl + 5'-phospho-(deoxyribonucleotide)m = (deoxyribonucleotide)n+m + AMP + beta-nicotinamide D-nucleotide.</text>
        <dbReference type="EC" id="6.5.1.2"/>
    </reaction>
</comment>
<evidence type="ECO:0000256" key="12">
    <source>
        <dbReference type="ARBA" id="ARBA00060881"/>
    </source>
</evidence>
<feature type="active site" description="N6-AMP-lysine intermediate" evidence="13">
    <location>
        <position position="122"/>
    </location>
</feature>
<evidence type="ECO:0000256" key="6">
    <source>
        <dbReference type="ARBA" id="ARBA00022763"/>
    </source>
</evidence>
<keyword evidence="13" id="KW-0464">Manganese</keyword>
<keyword evidence="6 13" id="KW-0227">DNA damage</keyword>
<feature type="domain" description="BRCT" evidence="15">
    <location>
        <begin position="634"/>
        <end position="704"/>
    </location>
</feature>
<dbReference type="EMBL" id="CP010407">
    <property type="protein sequence ID" value="AJF67411.1"/>
    <property type="molecule type" value="Genomic_DNA"/>
</dbReference>
<dbReference type="InterPro" id="IPR033136">
    <property type="entry name" value="DNA_ligase_CS"/>
</dbReference>
<evidence type="ECO:0000313" key="16">
    <source>
        <dbReference type="EMBL" id="AJF67411.1"/>
    </source>
</evidence>
<keyword evidence="17" id="KW-1185">Reference proteome</keyword>
<dbReference type="InterPro" id="IPR036420">
    <property type="entry name" value="BRCT_dom_sf"/>
</dbReference>
<name>A0A0B5I4B9_9ACTN</name>
<dbReference type="Pfam" id="PF12826">
    <property type="entry name" value="HHH_2"/>
    <property type="match status" value="1"/>
</dbReference>
<feature type="binding site" evidence="13">
    <location>
        <position position="180"/>
    </location>
    <ligand>
        <name>NAD(+)</name>
        <dbReference type="ChEBI" id="CHEBI:57540"/>
    </ligand>
</feature>
<feature type="binding site" evidence="13">
    <location>
        <position position="414"/>
    </location>
    <ligand>
        <name>Zn(2+)</name>
        <dbReference type="ChEBI" id="CHEBI:29105"/>
    </ligand>
</feature>
<dbReference type="NCBIfam" id="NF005932">
    <property type="entry name" value="PRK07956.1"/>
    <property type="match status" value="1"/>
</dbReference>
<dbReference type="Pfam" id="PF03119">
    <property type="entry name" value="DNA_ligase_ZBD"/>
    <property type="match status" value="1"/>
</dbReference>
<dbReference type="InterPro" id="IPR001679">
    <property type="entry name" value="DNA_ligase"/>
</dbReference>
<feature type="binding site" evidence="13">
    <location>
        <position position="439"/>
    </location>
    <ligand>
        <name>Zn(2+)</name>
        <dbReference type="ChEBI" id="CHEBI:29105"/>
    </ligand>
</feature>
<dbReference type="GO" id="GO:0046872">
    <property type="term" value="F:metal ion binding"/>
    <property type="evidence" value="ECO:0007669"/>
    <property type="project" value="UniProtKB-KW"/>
</dbReference>
<dbReference type="GO" id="GO:0003911">
    <property type="term" value="F:DNA ligase (NAD+) activity"/>
    <property type="evidence" value="ECO:0007669"/>
    <property type="project" value="UniProtKB-UniRule"/>
</dbReference>
<feature type="binding site" evidence="13">
    <location>
        <begin position="40"/>
        <end position="44"/>
    </location>
    <ligand>
        <name>NAD(+)</name>
        <dbReference type="ChEBI" id="CHEBI:57540"/>
    </ligand>
</feature>
<comment type="function">
    <text evidence="13">DNA ligase that catalyzes the formation of phosphodiester linkages between 5'-phosphoryl and 3'-hydroxyl groups in double-stranded DNA using NAD as a coenzyme and as the energy source for the reaction. It is essential for DNA replication and repair of damaged DNA.</text>
</comment>
<dbReference type="SUPFAM" id="SSF52113">
    <property type="entry name" value="BRCT domain"/>
    <property type="match status" value="1"/>
</dbReference>
<evidence type="ECO:0000256" key="11">
    <source>
        <dbReference type="ARBA" id="ARBA00034005"/>
    </source>
</evidence>
<dbReference type="Gene3D" id="1.10.150.20">
    <property type="entry name" value="5' to 3' exonuclease, C-terminal subdomain"/>
    <property type="match status" value="2"/>
</dbReference>
<feature type="binding site" evidence="13">
    <location>
        <position position="433"/>
    </location>
    <ligand>
        <name>Zn(2+)</name>
        <dbReference type="ChEBI" id="CHEBI:29105"/>
    </ligand>
</feature>
<dbReference type="InterPro" id="IPR013840">
    <property type="entry name" value="DNAligase_N"/>
</dbReference>
<dbReference type="FunFam" id="1.10.150.20:FF:000006">
    <property type="entry name" value="DNA ligase"/>
    <property type="match status" value="1"/>
</dbReference>
<dbReference type="GO" id="GO:0006260">
    <property type="term" value="P:DNA replication"/>
    <property type="evidence" value="ECO:0007669"/>
    <property type="project" value="UniProtKB-KW"/>
</dbReference>
<dbReference type="InterPro" id="IPR004150">
    <property type="entry name" value="NAD_DNA_ligase_OB"/>
</dbReference>
<evidence type="ECO:0000256" key="2">
    <source>
        <dbReference type="ARBA" id="ARBA00013308"/>
    </source>
</evidence>
<evidence type="ECO:0000256" key="9">
    <source>
        <dbReference type="ARBA" id="ARBA00023027"/>
    </source>
</evidence>
<dbReference type="SUPFAM" id="SSF47781">
    <property type="entry name" value="RuvA domain 2-like"/>
    <property type="match status" value="1"/>
</dbReference>
<dbReference type="Gene3D" id="2.40.50.140">
    <property type="entry name" value="Nucleic acid-binding proteins"/>
    <property type="match status" value="1"/>
</dbReference>
<comment type="similarity">
    <text evidence="12 13">Belongs to the NAD-dependent DNA ligase family. LigA subfamily.</text>
</comment>
<keyword evidence="10 13" id="KW-0234">DNA repair</keyword>
<feature type="binding site" evidence="13">
    <location>
        <begin position="89"/>
        <end position="90"/>
    </location>
    <ligand>
        <name>NAD(+)</name>
        <dbReference type="ChEBI" id="CHEBI:57540"/>
    </ligand>
</feature>
<reference evidence="16 17" key="1">
    <citation type="submission" date="2014-12" db="EMBL/GenBank/DDBJ databases">
        <title>Complete genome sequence of Streptomyces vietnamensis strain GIMV4.0001, a genetic manipulable producer of the benzoisochromanequinone antibiotic granaticin.</title>
        <authorList>
            <person name="Deng M.R."/>
            <person name="Guo J."/>
            <person name="Ma L.Y."/>
            <person name="Feng G.D."/>
            <person name="Mo C.Y."/>
            <person name="Zhu H.H."/>
        </authorList>
    </citation>
    <scope>NUCLEOTIDE SEQUENCE [LARGE SCALE GENOMIC DNA]</scope>
    <source>
        <strain evidence="17">GIMV4.0001</strain>
    </source>
</reference>
<gene>
    <name evidence="13" type="primary">ligA</name>
    <name evidence="16" type="ORF">SVTN_26580</name>
</gene>
<dbReference type="FunFam" id="2.40.50.140:FF:000012">
    <property type="entry name" value="DNA ligase"/>
    <property type="match status" value="1"/>
</dbReference>
<dbReference type="Pfam" id="PF03120">
    <property type="entry name" value="OB_DNA_ligase"/>
    <property type="match status" value="1"/>
</dbReference>
<protein>
    <recommendedName>
        <fullName evidence="2 13">DNA ligase</fullName>
        <ecNumber evidence="1 13">6.5.1.2</ecNumber>
    </recommendedName>
    <alternativeName>
        <fullName evidence="13">Polydeoxyribonucleotide synthase [NAD(+)]</fullName>
    </alternativeName>
</protein>
<dbReference type="Gene3D" id="1.10.287.610">
    <property type="entry name" value="Helix hairpin bin"/>
    <property type="match status" value="1"/>
</dbReference>
<evidence type="ECO:0000256" key="7">
    <source>
        <dbReference type="ARBA" id="ARBA00022833"/>
    </source>
</evidence>
<dbReference type="PANTHER" id="PTHR23389:SF9">
    <property type="entry name" value="DNA LIGASE"/>
    <property type="match status" value="1"/>
</dbReference>
<dbReference type="InterPro" id="IPR018239">
    <property type="entry name" value="DNA_ligase_AS"/>
</dbReference>
<feature type="binding site" evidence="13">
    <location>
        <position position="320"/>
    </location>
    <ligand>
        <name>NAD(+)</name>
        <dbReference type="ChEBI" id="CHEBI:57540"/>
    </ligand>
</feature>
<evidence type="ECO:0000256" key="4">
    <source>
        <dbReference type="ARBA" id="ARBA00022705"/>
    </source>
</evidence>
<evidence type="ECO:0000256" key="14">
    <source>
        <dbReference type="RuleBase" id="RU000618"/>
    </source>
</evidence>
<dbReference type="SMART" id="SM00292">
    <property type="entry name" value="BRCT"/>
    <property type="match status" value="1"/>
</dbReference>
<evidence type="ECO:0000256" key="13">
    <source>
        <dbReference type="HAMAP-Rule" id="MF_01588"/>
    </source>
</evidence>
<dbReference type="PANTHER" id="PTHR23389">
    <property type="entry name" value="CHROMOSOME TRANSMISSION FIDELITY FACTOR 18"/>
    <property type="match status" value="1"/>
</dbReference>
<dbReference type="STRING" id="362257.SVTN_26580"/>
<keyword evidence="3 13" id="KW-0436">Ligase</keyword>
<evidence type="ECO:0000259" key="15">
    <source>
        <dbReference type="PROSITE" id="PS50172"/>
    </source>
</evidence>
<dbReference type="InterPro" id="IPR041663">
    <property type="entry name" value="DisA/LigA_HHH"/>
</dbReference>
<dbReference type="PROSITE" id="PS01056">
    <property type="entry name" value="DNA_LIGASE_N2"/>
    <property type="match status" value="1"/>
</dbReference>
<dbReference type="SMART" id="SM00532">
    <property type="entry name" value="LIGANc"/>
    <property type="match status" value="1"/>
</dbReference>
<keyword evidence="9 13" id="KW-0520">NAD</keyword>
<dbReference type="Gene3D" id="3.30.470.30">
    <property type="entry name" value="DNA ligase/mRNA capping enzyme"/>
    <property type="match status" value="1"/>
</dbReference>
<dbReference type="Gene3D" id="3.40.50.10190">
    <property type="entry name" value="BRCT domain"/>
    <property type="match status" value="1"/>
</dbReference>
<dbReference type="AlphaFoldDB" id="A0A0B5I4B9"/>
<feature type="binding site" evidence="13">
    <location>
        <position position="120"/>
    </location>
    <ligand>
        <name>NAD(+)</name>
        <dbReference type="ChEBI" id="CHEBI:57540"/>
    </ligand>
</feature>
<dbReference type="InterPro" id="IPR001357">
    <property type="entry name" value="BRCT_dom"/>
</dbReference>
<dbReference type="NCBIfam" id="TIGR00575">
    <property type="entry name" value="dnlj"/>
    <property type="match status" value="1"/>
</dbReference>
<dbReference type="PROSITE" id="PS50172">
    <property type="entry name" value="BRCT"/>
    <property type="match status" value="1"/>
</dbReference>
<dbReference type="PIRSF" id="PIRSF001604">
    <property type="entry name" value="LigA"/>
    <property type="match status" value="1"/>
</dbReference>